<gene>
    <name evidence="1" type="ORF">GCM10023258_00700</name>
</gene>
<sequence>MTLERVQRLYVEVNGRHPMSAADDAYVRRHFVPVPATGEHSRDELLTRMARRELPLPSYLLSDGTPMVHPDYLEPLRRAGSFGGLKAWFVGHWSEGEQDVAEGEWTHGYLSGQYVCLWSVTPETIKAKTEAIESIQAEIAALGRGRGSRSRLAAAVDRLDALEPPFTGYDEARFGGPTSRQVWIDEVRATHLSAARVR</sequence>
<keyword evidence="2" id="KW-1185">Reference proteome</keyword>
<organism evidence="1 2">
    <name type="scientific">Terrabacter aeriphilus</name>
    <dbReference type="NCBI Taxonomy" id="515662"/>
    <lineage>
        <taxon>Bacteria</taxon>
        <taxon>Bacillati</taxon>
        <taxon>Actinomycetota</taxon>
        <taxon>Actinomycetes</taxon>
        <taxon>Micrococcales</taxon>
        <taxon>Intrasporangiaceae</taxon>
        <taxon>Terrabacter</taxon>
    </lineage>
</organism>
<evidence type="ECO:0000313" key="2">
    <source>
        <dbReference type="Proteomes" id="UP001500427"/>
    </source>
</evidence>
<dbReference type="RefSeq" id="WP_345505429.1">
    <property type="nucleotide sequence ID" value="NZ_BAABIW010000001.1"/>
</dbReference>
<proteinExistence type="predicted"/>
<evidence type="ECO:0000313" key="1">
    <source>
        <dbReference type="EMBL" id="GAA5015759.1"/>
    </source>
</evidence>
<dbReference type="EMBL" id="BAABIW010000001">
    <property type="protein sequence ID" value="GAA5015759.1"/>
    <property type="molecule type" value="Genomic_DNA"/>
</dbReference>
<dbReference type="InterPro" id="IPR045694">
    <property type="entry name" value="DUF6058"/>
</dbReference>
<comment type="caution">
    <text evidence="1">The sequence shown here is derived from an EMBL/GenBank/DDBJ whole genome shotgun (WGS) entry which is preliminary data.</text>
</comment>
<protein>
    <submittedName>
        <fullName evidence="1">Uncharacterized protein</fullName>
    </submittedName>
</protein>
<reference evidence="2" key="1">
    <citation type="journal article" date="2019" name="Int. J. Syst. Evol. Microbiol.">
        <title>The Global Catalogue of Microorganisms (GCM) 10K type strain sequencing project: providing services to taxonomists for standard genome sequencing and annotation.</title>
        <authorList>
            <consortium name="The Broad Institute Genomics Platform"/>
            <consortium name="The Broad Institute Genome Sequencing Center for Infectious Disease"/>
            <person name="Wu L."/>
            <person name="Ma J."/>
        </authorList>
    </citation>
    <scope>NUCLEOTIDE SEQUENCE [LARGE SCALE GENOMIC DNA]</scope>
    <source>
        <strain evidence="2">JCM 17687</strain>
    </source>
</reference>
<dbReference type="Proteomes" id="UP001500427">
    <property type="component" value="Unassembled WGS sequence"/>
</dbReference>
<name>A0ABP9J1C5_9MICO</name>
<accession>A0ABP9J1C5</accession>
<dbReference type="Pfam" id="PF19531">
    <property type="entry name" value="DUF6058"/>
    <property type="match status" value="1"/>
</dbReference>